<evidence type="ECO:0000256" key="19">
    <source>
        <dbReference type="SAM" id="Phobius"/>
    </source>
</evidence>
<dbReference type="FunFam" id="3.80.10.10:FF:000129">
    <property type="entry name" value="Leucine-rich repeat receptor-like kinase"/>
    <property type="match status" value="1"/>
</dbReference>
<dbReference type="FunFam" id="1.10.510.10:FF:000453">
    <property type="entry name" value="LRR receptor-like serine/threonine-protein kinase HSL2"/>
    <property type="match status" value="1"/>
</dbReference>
<evidence type="ECO:0000256" key="7">
    <source>
        <dbReference type="ARBA" id="ARBA00022679"/>
    </source>
</evidence>
<evidence type="ECO:0000256" key="1">
    <source>
        <dbReference type="ARBA" id="ARBA00004479"/>
    </source>
</evidence>
<evidence type="ECO:0000256" key="16">
    <source>
        <dbReference type="ARBA" id="ARBA00023170"/>
    </source>
</evidence>
<keyword evidence="11 18" id="KW-0547">Nucleotide-binding</keyword>
<evidence type="ECO:0000256" key="5">
    <source>
        <dbReference type="ARBA" id="ARBA00022527"/>
    </source>
</evidence>
<feature type="domain" description="Protein kinase" evidence="20">
    <location>
        <begin position="651"/>
        <end position="932"/>
    </location>
</feature>
<dbReference type="GO" id="GO:0005524">
    <property type="term" value="F:ATP binding"/>
    <property type="evidence" value="ECO:0007669"/>
    <property type="project" value="UniProtKB-UniRule"/>
</dbReference>
<proteinExistence type="inferred from homology"/>
<name>A0AAN7JIP8_9MYRT</name>
<dbReference type="Gene3D" id="3.80.10.10">
    <property type="entry name" value="Ribonuclease Inhibitor"/>
    <property type="match status" value="2"/>
</dbReference>
<evidence type="ECO:0000313" key="22">
    <source>
        <dbReference type="Proteomes" id="UP001345219"/>
    </source>
</evidence>
<dbReference type="PANTHER" id="PTHR45974:SF23">
    <property type="entry name" value="PROTEIN KINASE DOMAIN-CONTAINING PROTEIN"/>
    <property type="match status" value="1"/>
</dbReference>
<evidence type="ECO:0000256" key="15">
    <source>
        <dbReference type="ARBA" id="ARBA00023136"/>
    </source>
</evidence>
<comment type="similarity">
    <text evidence="2">Belongs to the protein kinase superfamily. Ser/Thr protein kinase family.</text>
</comment>
<dbReference type="AlphaFoldDB" id="A0AAN7JIP8"/>
<evidence type="ECO:0000256" key="14">
    <source>
        <dbReference type="ARBA" id="ARBA00022989"/>
    </source>
</evidence>
<dbReference type="InterPro" id="IPR001611">
    <property type="entry name" value="Leu-rich_rpt"/>
</dbReference>
<comment type="similarity">
    <text evidence="3">Belongs to the RLP family.</text>
</comment>
<keyword evidence="8 19" id="KW-0812">Transmembrane</keyword>
<evidence type="ECO:0000256" key="8">
    <source>
        <dbReference type="ARBA" id="ARBA00022692"/>
    </source>
</evidence>
<evidence type="ECO:0000256" key="9">
    <source>
        <dbReference type="ARBA" id="ARBA00022729"/>
    </source>
</evidence>
<keyword evidence="16" id="KW-0675">Receptor</keyword>
<dbReference type="EMBL" id="JAXIOK010000022">
    <property type="protein sequence ID" value="KAK4744533.1"/>
    <property type="molecule type" value="Genomic_DNA"/>
</dbReference>
<dbReference type="SMART" id="SM00220">
    <property type="entry name" value="S_TKc"/>
    <property type="match status" value="1"/>
</dbReference>
<dbReference type="InterPro" id="IPR000719">
    <property type="entry name" value="Prot_kinase_dom"/>
</dbReference>
<dbReference type="Gene3D" id="1.10.510.10">
    <property type="entry name" value="Transferase(Phosphotransferase) domain 1"/>
    <property type="match status" value="1"/>
</dbReference>
<comment type="subcellular location">
    <subcellularLocation>
        <location evidence="1">Membrane</location>
        <topology evidence="1">Single-pass type I membrane protein</topology>
    </subcellularLocation>
</comment>
<comment type="caution">
    <text evidence="21">The sequence shown here is derived from an EMBL/GenBank/DDBJ whole genome shotgun (WGS) entry which is preliminary data.</text>
</comment>
<evidence type="ECO:0000256" key="3">
    <source>
        <dbReference type="ARBA" id="ARBA00009592"/>
    </source>
</evidence>
<organism evidence="21 22">
    <name type="scientific">Trapa incisa</name>
    <dbReference type="NCBI Taxonomy" id="236973"/>
    <lineage>
        <taxon>Eukaryota</taxon>
        <taxon>Viridiplantae</taxon>
        <taxon>Streptophyta</taxon>
        <taxon>Embryophyta</taxon>
        <taxon>Tracheophyta</taxon>
        <taxon>Spermatophyta</taxon>
        <taxon>Magnoliopsida</taxon>
        <taxon>eudicotyledons</taxon>
        <taxon>Gunneridae</taxon>
        <taxon>Pentapetalae</taxon>
        <taxon>rosids</taxon>
        <taxon>malvids</taxon>
        <taxon>Myrtales</taxon>
        <taxon>Lythraceae</taxon>
        <taxon>Trapa</taxon>
    </lineage>
</organism>
<keyword evidence="22" id="KW-1185">Reference proteome</keyword>
<keyword evidence="9" id="KW-0732">Signal</keyword>
<evidence type="ECO:0000256" key="2">
    <source>
        <dbReference type="ARBA" id="ARBA00008684"/>
    </source>
</evidence>
<dbReference type="SUPFAM" id="SSF56112">
    <property type="entry name" value="Protein kinase-like (PK-like)"/>
    <property type="match status" value="1"/>
</dbReference>
<evidence type="ECO:0000313" key="21">
    <source>
        <dbReference type="EMBL" id="KAK4744533.1"/>
    </source>
</evidence>
<feature type="binding site" evidence="18">
    <location>
        <position position="679"/>
    </location>
    <ligand>
        <name>ATP</name>
        <dbReference type="ChEBI" id="CHEBI:30616"/>
    </ligand>
</feature>
<dbReference type="InterPro" id="IPR011009">
    <property type="entry name" value="Kinase-like_dom_sf"/>
</dbReference>
<keyword evidence="10" id="KW-0677">Repeat</keyword>
<evidence type="ECO:0000256" key="6">
    <source>
        <dbReference type="ARBA" id="ARBA00022614"/>
    </source>
</evidence>
<dbReference type="FunFam" id="3.30.200.20:FF:000328">
    <property type="entry name" value="Leucine-rich repeat protein kinase family protein"/>
    <property type="match status" value="1"/>
</dbReference>
<dbReference type="InterPro" id="IPR017441">
    <property type="entry name" value="Protein_kinase_ATP_BS"/>
</dbReference>
<dbReference type="PANTHER" id="PTHR45974">
    <property type="entry name" value="RECEPTOR-LIKE PROTEIN 55"/>
    <property type="match status" value="1"/>
</dbReference>
<feature type="transmembrane region" description="Helical" evidence="19">
    <location>
        <begin position="586"/>
        <end position="610"/>
    </location>
</feature>
<keyword evidence="15 19" id="KW-0472">Membrane</keyword>
<evidence type="ECO:0000256" key="18">
    <source>
        <dbReference type="PROSITE-ProRule" id="PRU10141"/>
    </source>
</evidence>
<dbReference type="FunFam" id="3.80.10.10:FF:000041">
    <property type="entry name" value="LRR receptor-like serine/threonine-protein kinase ERECTA"/>
    <property type="match status" value="1"/>
</dbReference>
<dbReference type="Pfam" id="PF00560">
    <property type="entry name" value="LRR_1"/>
    <property type="match status" value="3"/>
</dbReference>
<dbReference type="InterPro" id="IPR032675">
    <property type="entry name" value="LRR_dom_sf"/>
</dbReference>
<evidence type="ECO:0000256" key="13">
    <source>
        <dbReference type="ARBA" id="ARBA00022840"/>
    </source>
</evidence>
<evidence type="ECO:0000256" key="11">
    <source>
        <dbReference type="ARBA" id="ARBA00022741"/>
    </source>
</evidence>
<dbReference type="EC" id="2.7.11.1" evidence="4"/>
<keyword evidence="13 18" id="KW-0067">ATP-binding</keyword>
<gene>
    <name evidence="21" type="ORF">SAY87_010845</name>
</gene>
<dbReference type="SUPFAM" id="SSF52058">
    <property type="entry name" value="L domain-like"/>
    <property type="match status" value="1"/>
</dbReference>
<evidence type="ECO:0000256" key="4">
    <source>
        <dbReference type="ARBA" id="ARBA00012513"/>
    </source>
</evidence>
<keyword evidence="5" id="KW-0723">Serine/threonine-protein kinase</keyword>
<sequence>MSNLHAKGRNFLRAPVFDWNCRDFSNQFIMARSRLLLLGFLIALSTCCFNTVVLGQTTPENEVSAMKAVYSRLKDPMKNLRRWGKGDPCTSEWSGVICAFDQKDGYLHVRELRLLRRNLSGTLSPELGRLTHVVILDFMFNNISGSIPKEIGNMTALNLLLLSGNQISGHLPDELGYLPNITRFQLDLNNISGPLPKSFANLPKAVHFHMNNNSISGQIPPELYKLPQLIHFLLDNNNLTGYLPEELSMMPKLRIIQLDNNNFEGTEIPKSYTNMSTLLKLSLRNCKLQGAVPDFSTVPKLLYLDLSYNKLNGTIPTNKLASSVNTIDLSNNQLDGTIPSNFSHLQRLQNLSLENNYLSGDVPTDIWQNLSFASASKLLLNFQNNALTNIAGNLNPPPNVTVLLEGNPVCRRANELDITRYCGNQTHTREDLPNTSNRTCPSVNLCPVSGGYEYVPDSPDGCICSAPLGVGFLLRSPGISDFPPYFEMFRHYITSNLQLDLYQLQISTPFVWEKGPRLRLFLKLFPLYTEDQFNETALQDLVDKLATYTIPGNDTFGPYDLLNFTLSGPYEYYDVIPTSSGMNKGVLAAIVLGSISCVAIIIMAIMFIFLKVHPKKQKDQEQKEKTATVPMKVDGIQRFSFEELSKAADDFTDRNQIGQGGYGKVYKGMLADGTVVAIKRAEQASLQGQKEFFTEIELLSRLHHRNLVSLVGYCDEQNEQMLVYEFMTNGSLRDILSGNDGAARYGNPLNFRVRLNVALGSARGLLYLHTEADPPIIHRDIKANNILLDRKYNAKVSDFGISRLFSEPDTDGSVSAHVFTNVKGTPGYVDPEYFMTHKLTEKSDVYSLGIVFLEILTGLKSISHGKHIVQEVLTACQEGQMFSIIDRNMGAFPSECIEKFIALALRCCEDEGKARPTMLEVVRELEDITAMLSQSDTITSELDSSGSAIPGSLSLSIYRRSTYTSGNDLVSGVIPTIRPR</sequence>
<protein>
    <recommendedName>
        <fullName evidence="4">non-specific serine/threonine protein kinase</fullName>
        <ecNumber evidence="4">2.7.11.1</ecNumber>
    </recommendedName>
</protein>
<dbReference type="GO" id="GO:0004674">
    <property type="term" value="F:protein serine/threonine kinase activity"/>
    <property type="evidence" value="ECO:0007669"/>
    <property type="project" value="UniProtKB-KW"/>
</dbReference>
<dbReference type="Pfam" id="PF08263">
    <property type="entry name" value="LRRNT_2"/>
    <property type="match status" value="1"/>
</dbReference>
<keyword evidence="17" id="KW-0325">Glycoprotein</keyword>
<evidence type="ECO:0000256" key="10">
    <source>
        <dbReference type="ARBA" id="ARBA00022737"/>
    </source>
</evidence>
<dbReference type="PROSITE" id="PS00107">
    <property type="entry name" value="PROTEIN_KINASE_ATP"/>
    <property type="match status" value="1"/>
</dbReference>
<evidence type="ECO:0000256" key="12">
    <source>
        <dbReference type="ARBA" id="ARBA00022777"/>
    </source>
</evidence>
<evidence type="ECO:0000259" key="20">
    <source>
        <dbReference type="PROSITE" id="PS50011"/>
    </source>
</evidence>
<dbReference type="CDD" id="cd14066">
    <property type="entry name" value="STKc_IRAK"/>
    <property type="match status" value="1"/>
</dbReference>
<dbReference type="Pfam" id="PF00069">
    <property type="entry name" value="Pkinase"/>
    <property type="match status" value="1"/>
</dbReference>
<dbReference type="InterPro" id="IPR008271">
    <property type="entry name" value="Ser/Thr_kinase_AS"/>
</dbReference>
<keyword evidence="12" id="KW-0418">Kinase</keyword>
<dbReference type="GO" id="GO:0016020">
    <property type="term" value="C:membrane"/>
    <property type="evidence" value="ECO:0007669"/>
    <property type="project" value="UniProtKB-SubCell"/>
</dbReference>
<dbReference type="PROSITE" id="PS00108">
    <property type="entry name" value="PROTEIN_KINASE_ST"/>
    <property type="match status" value="1"/>
</dbReference>
<dbReference type="Gene3D" id="3.30.200.20">
    <property type="entry name" value="Phosphorylase Kinase, domain 1"/>
    <property type="match status" value="1"/>
</dbReference>
<dbReference type="PROSITE" id="PS50011">
    <property type="entry name" value="PROTEIN_KINASE_DOM"/>
    <property type="match status" value="1"/>
</dbReference>
<dbReference type="InterPro" id="IPR013210">
    <property type="entry name" value="LRR_N_plant-typ"/>
</dbReference>
<evidence type="ECO:0000256" key="17">
    <source>
        <dbReference type="ARBA" id="ARBA00023180"/>
    </source>
</evidence>
<reference evidence="21 22" key="1">
    <citation type="journal article" date="2023" name="Hortic Res">
        <title>Pangenome of water caltrop reveals structural variations and asymmetric subgenome divergence after allopolyploidization.</title>
        <authorList>
            <person name="Zhang X."/>
            <person name="Chen Y."/>
            <person name="Wang L."/>
            <person name="Yuan Y."/>
            <person name="Fang M."/>
            <person name="Shi L."/>
            <person name="Lu R."/>
            <person name="Comes H.P."/>
            <person name="Ma Y."/>
            <person name="Chen Y."/>
            <person name="Huang G."/>
            <person name="Zhou Y."/>
            <person name="Zheng Z."/>
            <person name="Qiu Y."/>
        </authorList>
    </citation>
    <scope>NUCLEOTIDE SEQUENCE [LARGE SCALE GENOMIC DNA]</scope>
    <source>
        <tissue evidence="21">Roots</tissue>
    </source>
</reference>
<dbReference type="Proteomes" id="UP001345219">
    <property type="component" value="Chromosome 9"/>
</dbReference>
<keyword evidence="6" id="KW-0433">Leucine-rich repeat</keyword>
<keyword evidence="14 19" id="KW-1133">Transmembrane helix</keyword>
<accession>A0AAN7JIP8</accession>
<keyword evidence="7" id="KW-0808">Transferase</keyword>